<comment type="caution">
    <text evidence="1">The sequence shown here is derived from an EMBL/GenBank/DDBJ whole genome shotgun (WGS) entry which is preliminary data.</text>
</comment>
<dbReference type="Gene3D" id="3.30.1490.20">
    <property type="entry name" value="ATP-grasp fold, A domain"/>
    <property type="match status" value="1"/>
</dbReference>
<dbReference type="Proteomes" id="UP001597459">
    <property type="component" value="Unassembled WGS sequence"/>
</dbReference>
<reference evidence="2" key="1">
    <citation type="journal article" date="2019" name="Int. J. Syst. Evol. Microbiol.">
        <title>The Global Catalogue of Microorganisms (GCM) 10K type strain sequencing project: providing services to taxonomists for standard genome sequencing and annotation.</title>
        <authorList>
            <consortium name="The Broad Institute Genomics Platform"/>
            <consortium name="The Broad Institute Genome Sequencing Center for Infectious Disease"/>
            <person name="Wu L."/>
            <person name="Ma J."/>
        </authorList>
    </citation>
    <scope>NUCLEOTIDE SEQUENCE [LARGE SCALE GENOMIC DNA]</scope>
    <source>
        <strain evidence="2">KCTC 42423</strain>
    </source>
</reference>
<dbReference type="RefSeq" id="WP_378258770.1">
    <property type="nucleotide sequence ID" value="NZ_JBHSJV010000001.1"/>
</dbReference>
<sequence length="380" mass="44338">MEQLQYYGQHDDLISSIGALKKYDKYMKEIIALMDYKSKFGSKHFDTPYRSGMDKKKLAAYFREGGYTIHYRYLNEIDLKTNEYKNKHIIYTSSEDIGYLYKSYIEDIIYALELSGAKVIPEYKHLRANNNKVFMELYRDSLQLTENIKSVVFGSLKDIEMHLDTIEYPVVFKTSGGASGTGVSLVSSEKELLRKIKSESPRNYKMDAKDQLRALKHKGYIKESVYRKKFVLQQFIPDLVNDWKVYFFGEKLYIFKRPILSGRGIKASGGGYDNYYYGLEAEAPPGLFDFAFDIFQKLEVPHVSIDIAYDGTNFYLIEFQSLYFGTAGIPYSEGYFRKMKEGWRFIEQKLEVEKVFADSIIRYLSHQSDQVTSEAYQAEY</sequence>
<protein>
    <recommendedName>
        <fullName evidence="3">ATP-grasp domain-containing protein</fullName>
    </recommendedName>
</protein>
<name>A0ABW5N5V1_9FLAO</name>
<organism evidence="1 2">
    <name type="scientific">Aquimarina hainanensis</name>
    <dbReference type="NCBI Taxonomy" id="1578017"/>
    <lineage>
        <taxon>Bacteria</taxon>
        <taxon>Pseudomonadati</taxon>
        <taxon>Bacteroidota</taxon>
        <taxon>Flavobacteriia</taxon>
        <taxon>Flavobacteriales</taxon>
        <taxon>Flavobacteriaceae</taxon>
        <taxon>Aquimarina</taxon>
    </lineage>
</organism>
<evidence type="ECO:0000313" key="1">
    <source>
        <dbReference type="EMBL" id="MFD2590927.1"/>
    </source>
</evidence>
<dbReference type="SUPFAM" id="SSF56059">
    <property type="entry name" value="Glutathione synthetase ATP-binding domain-like"/>
    <property type="match status" value="1"/>
</dbReference>
<evidence type="ECO:0000313" key="2">
    <source>
        <dbReference type="Proteomes" id="UP001597459"/>
    </source>
</evidence>
<dbReference type="EMBL" id="JBHULX010000013">
    <property type="protein sequence ID" value="MFD2590927.1"/>
    <property type="molecule type" value="Genomic_DNA"/>
</dbReference>
<dbReference type="InterPro" id="IPR013815">
    <property type="entry name" value="ATP_grasp_subdomain_1"/>
</dbReference>
<proteinExistence type="predicted"/>
<evidence type="ECO:0008006" key="3">
    <source>
        <dbReference type="Google" id="ProtNLM"/>
    </source>
</evidence>
<keyword evidence="2" id="KW-1185">Reference proteome</keyword>
<gene>
    <name evidence="1" type="ORF">ACFSTE_08805</name>
</gene>
<accession>A0ABW5N5V1</accession>